<keyword evidence="2" id="KW-1185">Reference proteome</keyword>
<protein>
    <submittedName>
        <fullName evidence="1">Uncharacterized protein</fullName>
    </submittedName>
</protein>
<sequence length="142" mass="15753">MRGRWIAVDQSLSHPKERTLTSLVFYTGQRIKPALQCHVIYDIFVSTASKHATCDEAEGQFNGFGHIVRPRDTSRMRTFDSDLGKKQRGALTQQLFGRCEATLLFRHIPALVPGGNNAFGSPSLGCVIPVFLAGKEQPFVFS</sequence>
<proteinExistence type="predicted"/>
<accession>A0A9P4XHB9</accession>
<evidence type="ECO:0000313" key="1">
    <source>
        <dbReference type="EMBL" id="KAF3072217.1"/>
    </source>
</evidence>
<dbReference type="AlphaFoldDB" id="A0A9P4XHB9"/>
<comment type="caution">
    <text evidence="1">The sequence shown here is derived from an EMBL/GenBank/DDBJ whole genome shotgun (WGS) entry which is preliminary data.</text>
</comment>
<reference evidence="1 2" key="1">
    <citation type="submission" date="2018-06" db="EMBL/GenBank/DDBJ databases">
        <title>Genome analysis of cellulolytic fungus Trichoderma lentiforme CFAM-422.</title>
        <authorList>
            <person name="Steindorff A.S."/>
            <person name="Formighieri E.F."/>
            <person name="Midorikawa G.E.O."/>
            <person name="Tamietti M.S."/>
            <person name="Ramos E.Z."/>
            <person name="Silva A.S."/>
            <person name="Bon E.P.S."/>
            <person name="Mendes T.D."/>
            <person name="Damaso M.C.T."/>
            <person name="Favaro L.C.L."/>
        </authorList>
    </citation>
    <scope>NUCLEOTIDE SEQUENCE [LARGE SCALE GENOMIC DNA]</scope>
    <source>
        <strain evidence="1 2">CFAM-422</strain>
    </source>
</reference>
<gene>
    <name evidence="1" type="ORF">CFAM422_005681</name>
</gene>
<dbReference type="EMBL" id="QLNT01000009">
    <property type="protein sequence ID" value="KAF3072217.1"/>
    <property type="molecule type" value="Genomic_DNA"/>
</dbReference>
<evidence type="ECO:0000313" key="2">
    <source>
        <dbReference type="Proteomes" id="UP000801864"/>
    </source>
</evidence>
<name>A0A9P4XHB9_9HYPO</name>
<dbReference type="Proteomes" id="UP000801864">
    <property type="component" value="Unassembled WGS sequence"/>
</dbReference>
<organism evidence="1 2">
    <name type="scientific">Trichoderma lentiforme</name>
    <dbReference type="NCBI Taxonomy" id="1567552"/>
    <lineage>
        <taxon>Eukaryota</taxon>
        <taxon>Fungi</taxon>
        <taxon>Dikarya</taxon>
        <taxon>Ascomycota</taxon>
        <taxon>Pezizomycotina</taxon>
        <taxon>Sordariomycetes</taxon>
        <taxon>Hypocreomycetidae</taxon>
        <taxon>Hypocreales</taxon>
        <taxon>Hypocreaceae</taxon>
        <taxon>Trichoderma</taxon>
    </lineage>
</organism>